<name>A0A814D082_9BILA</name>
<dbReference type="AlphaFoldDB" id="A0A814D082"/>
<keyword evidence="2" id="KW-1185">Reference proteome</keyword>
<gene>
    <name evidence="1" type="ORF">OXX778_LOCUS13742</name>
</gene>
<dbReference type="Proteomes" id="UP000663879">
    <property type="component" value="Unassembled WGS sequence"/>
</dbReference>
<sequence>MRENNRSRTKKNGIQIENESQIAKFDELRFSMSKKFFSKDIHKIYICPRNVNHCVIKEETLKNLIELAIQFDTNLANYFTDTVEKRCDEYVLSFKEKEKISVRPHKMALQGLSEYYSQIDLKERHHFVRPLKDSGLKYAEVRRLGYSVSKHLWETCIDRNKRNKG</sequence>
<evidence type="ECO:0000313" key="2">
    <source>
        <dbReference type="Proteomes" id="UP000663879"/>
    </source>
</evidence>
<accession>A0A814D082</accession>
<dbReference type="EMBL" id="CAJNOC010002696">
    <property type="protein sequence ID" value="CAF0947063.1"/>
    <property type="molecule type" value="Genomic_DNA"/>
</dbReference>
<comment type="caution">
    <text evidence="1">The sequence shown here is derived from an EMBL/GenBank/DDBJ whole genome shotgun (WGS) entry which is preliminary data.</text>
</comment>
<evidence type="ECO:0000313" key="1">
    <source>
        <dbReference type="EMBL" id="CAF0947063.1"/>
    </source>
</evidence>
<proteinExistence type="predicted"/>
<reference evidence="1" key="1">
    <citation type="submission" date="2021-02" db="EMBL/GenBank/DDBJ databases">
        <authorList>
            <person name="Nowell W R."/>
        </authorList>
    </citation>
    <scope>NUCLEOTIDE SEQUENCE</scope>
    <source>
        <strain evidence="1">Ploen Becks lab</strain>
    </source>
</reference>
<protein>
    <submittedName>
        <fullName evidence="1">Uncharacterized protein</fullName>
    </submittedName>
</protein>
<organism evidence="1 2">
    <name type="scientific">Brachionus calyciflorus</name>
    <dbReference type="NCBI Taxonomy" id="104777"/>
    <lineage>
        <taxon>Eukaryota</taxon>
        <taxon>Metazoa</taxon>
        <taxon>Spiralia</taxon>
        <taxon>Gnathifera</taxon>
        <taxon>Rotifera</taxon>
        <taxon>Eurotatoria</taxon>
        <taxon>Monogononta</taxon>
        <taxon>Pseudotrocha</taxon>
        <taxon>Ploima</taxon>
        <taxon>Brachionidae</taxon>
        <taxon>Brachionus</taxon>
    </lineage>
</organism>